<evidence type="ECO:0000259" key="1">
    <source>
        <dbReference type="Pfam" id="PF13456"/>
    </source>
</evidence>
<comment type="caution">
    <text evidence="2">The sequence shown here is derived from an EMBL/GenBank/DDBJ whole genome shotgun (WGS) entry which is preliminary data.</text>
</comment>
<dbReference type="Proteomes" id="UP001358586">
    <property type="component" value="Chromosome 9"/>
</dbReference>
<dbReference type="InterPro" id="IPR044730">
    <property type="entry name" value="RNase_H-like_dom_plant"/>
</dbReference>
<dbReference type="EMBL" id="JARKNE010000009">
    <property type="protein sequence ID" value="KAK5803328.1"/>
    <property type="molecule type" value="Genomic_DNA"/>
</dbReference>
<reference evidence="2 3" key="1">
    <citation type="submission" date="2023-03" db="EMBL/GenBank/DDBJ databases">
        <title>WGS of Gossypium arboreum.</title>
        <authorList>
            <person name="Yu D."/>
        </authorList>
    </citation>
    <scope>NUCLEOTIDE SEQUENCE [LARGE SCALE GENOMIC DNA]</scope>
    <source>
        <tissue evidence="2">Leaf</tissue>
    </source>
</reference>
<feature type="domain" description="RNase H type-1" evidence="1">
    <location>
        <begin position="7"/>
        <end position="55"/>
    </location>
</feature>
<name>A0ABR0NPR7_GOSAR</name>
<evidence type="ECO:0000313" key="2">
    <source>
        <dbReference type="EMBL" id="KAK5803328.1"/>
    </source>
</evidence>
<keyword evidence="3" id="KW-1185">Reference proteome</keyword>
<evidence type="ECO:0000313" key="3">
    <source>
        <dbReference type="Proteomes" id="UP001358586"/>
    </source>
</evidence>
<dbReference type="Pfam" id="PF13456">
    <property type="entry name" value="RVT_3"/>
    <property type="match status" value="1"/>
</dbReference>
<dbReference type="InterPro" id="IPR002156">
    <property type="entry name" value="RNaseH_domain"/>
</dbReference>
<sequence length="97" mass="10484">MEVVRCASSGGLLRDHCSKWVAGVTRNIGRTTAEEAELWGIYDGLTLAWEMGFRPGGGFSSSSSVDLRLRTAGTSFSITTVIEHFAQSKATERTVTI</sequence>
<gene>
    <name evidence="2" type="ORF">PVK06_030973</name>
</gene>
<organism evidence="2 3">
    <name type="scientific">Gossypium arboreum</name>
    <name type="common">Tree cotton</name>
    <name type="synonym">Gossypium nanking</name>
    <dbReference type="NCBI Taxonomy" id="29729"/>
    <lineage>
        <taxon>Eukaryota</taxon>
        <taxon>Viridiplantae</taxon>
        <taxon>Streptophyta</taxon>
        <taxon>Embryophyta</taxon>
        <taxon>Tracheophyta</taxon>
        <taxon>Spermatophyta</taxon>
        <taxon>Magnoliopsida</taxon>
        <taxon>eudicotyledons</taxon>
        <taxon>Gunneridae</taxon>
        <taxon>Pentapetalae</taxon>
        <taxon>rosids</taxon>
        <taxon>malvids</taxon>
        <taxon>Malvales</taxon>
        <taxon>Malvaceae</taxon>
        <taxon>Malvoideae</taxon>
        <taxon>Gossypium</taxon>
    </lineage>
</organism>
<dbReference type="CDD" id="cd06222">
    <property type="entry name" value="RNase_H_like"/>
    <property type="match status" value="1"/>
</dbReference>
<protein>
    <recommendedName>
        <fullName evidence="1">RNase H type-1 domain-containing protein</fullName>
    </recommendedName>
</protein>
<proteinExistence type="predicted"/>
<accession>A0ABR0NPR7</accession>